<dbReference type="Proteomes" id="UP000248745">
    <property type="component" value="Unassembled WGS sequence"/>
</dbReference>
<gene>
    <name evidence="3" type="ORF">DN068_05730</name>
</gene>
<feature type="signal peptide" evidence="1">
    <location>
        <begin position="1"/>
        <end position="21"/>
    </location>
</feature>
<dbReference type="EMBL" id="QKTW01000009">
    <property type="protein sequence ID" value="PZF73841.1"/>
    <property type="molecule type" value="Genomic_DNA"/>
</dbReference>
<proteinExistence type="predicted"/>
<dbReference type="RefSeq" id="WP_110997938.1">
    <property type="nucleotide sequence ID" value="NZ_QKTW01000009.1"/>
</dbReference>
<keyword evidence="1" id="KW-0732">Signal</keyword>
<comment type="caution">
    <text evidence="3">The sequence shown here is derived from an EMBL/GenBank/DDBJ whole genome shotgun (WGS) entry which is preliminary data.</text>
</comment>
<evidence type="ECO:0000256" key="1">
    <source>
        <dbReference type="SAM" id="SignalP"/>
    </source>
</evidence>
<feature type="domain" description="Outer membrane protein beta-barrel" evidence="2">
    <location>
        <begin position="57"/>
        <end position="196"/>
    </location>
</feature>
<evidence type="ECO:0000259" key="2">
    <source>
        <dbReference type="Pfam" id="PF13568"/>
    </source>
</evidence>
<accession>A0A2W2AEX9</accession>
<dbReference type="Pfam" id="PF13568">
    <property type="entry name" value="OMP_b-brl_2"/>
    <property type="match status" value="1"/>
</dbReference>
<evidence type="ECO:0000313" key="4">
    <source>
        <dbReference type="Proteomes" id="UP000248745"/>
    </source>
</evidence>
<dbReference type="AlphaFoldDB" id="A0A2W2AEX9"/>
<protein>
    <recommendedName>
        <fullName evidence="2">Outer membrane protein beta-barrel domain-containing protein</fullName>
    </recommendedName>
</protein>
<sequence length="251" mass="28061">MKSKVLALVMAAGAIATGANAQKHKADSMFHPKLEPTPVHKFYFSNGLDAAIFSTSNMQLLGESSKLTTLRFSYVINIGFNANYDFTDHFGVMAGLSMKNIGFIEKVSDSTVKRRAYTIGIPVAIKFGNIPRRNFGFIGGGFDIPFEYKEKGFTSRGSKTKLNSWFSGRTENFMGYVFAGASIRPGITFKFQYYPGNFLNRDYVDGSGAKPYYRYEKTNLMLLSIGMDIHYKSPMHHSSKATDDDENVTMR</sequence>
<name>A0A2W2AEX9_9BACT</name>
<keyword evidence="4" id="KW-1185">Reference proteome</keyword>
<dbReference type="InterPro" id="IPR025665">
    <property type="entry name" value="Beta-barrel_OMP_2"/>
</dbReference>
<organism evidence="3 4">
    <name type="scientific">Taibaiella soli</name>
    <dbReference type="NCBI Taxonomy" id="1649169"/>
    <lineage>
        <taxon>Bacteria</taxon>
        <taxon>Pseudomonadati</taxon>
        <taxon>Bacteroidota</taxon>
        <taxon>Chitinophagia</taxon>
        <taxon>Chitinophagales</taxon>
        <taxon>Chitinophagaceae</taxon>
        <taxon>Taibaiella</taxon>
    </lineage>
</organism>
<reference evidence="3 4" key="1">
    <citation type="submission" date="2018-06" db="EMBL/GenBank/DDBJ databases">
        <title>Mucibacter soli gen. nov., sp. nov., a new member of the family Chitinophagaceae producing mucin.</title>
        <authorList>
            <person name="Kim M.-K."/>
            <person name="Park S."/>
            <person name="Kim T.-S."/>
            <person name="Joung Y."/>
            <person name="Han J.-H."/>
            <person name="Kim S.B."/>
        </authorList>
    </citation>
    <scope>NUCLEOTIDE SEQUENCE [LARGE SCALE GENOMIC DNA]</scope>
    <source>
        <strain evidence="3 4">R1-15</strain>
    </source>
</reference>
<feature type="chain" id="PRO_5016005846" description="Outer membrane protein beta-barrel domain-containing protein" evidence="1">
    <location>
        <begin position="22"/>
        <end position="251"/>
    </location>
</feature>
<evidence type="ECO:0000313" key="3">
    <source>
        <dbReference type="EMBL" id="PZF73841.1"/>
    </source>
</evidence>
<dbReference type="OrthoDB" id="1118205at2"/>